<dbReference type="AlphaFoldDB" id="A0A1G7P7Z1"/>
<dbReference type="Gene3D" id="3.90.25.10">
    <property type="entry name" value="UDP-galactose 4-epimerase, domain 1"/>
    <property type="match status" value="1"/>
</dbReference>
<dbReference type="InterPro" id="IPR051604">
    <property type="entry name" value="Ergot_Alk_Oxidoreductase"/>
</dbReference>
<dbReference type="STRING" id="104663.SAMN04488121_1021098"/>
<protein>
    <submittedName>
        <fullName evidence="2">Uncharacterized conserved protein YbjT, contains NAD(P)-binding and DUF2867 domains</fullName>
    </submittedName>
</protein>
<proteinExistence type="predicted"/>
<dbReference type="Proteomes" id="UP000199045">
    <property type="component" value="Unassembled WGS sequence"/>
</dbReference>
<gene>
    <name evidence="2" type="ORF">SAMN04488121_1021098</name>
</gene>
<sequence>MKITITGSLGNIGRRLTSQLTAKGHEVTVISHTPERVAAITALGAIPAIGNVNDPAFLQHAFAGADAVFTMIPPHYTDVVNYMKTVGDHYAAAIAATGVKYVVNLSAIGAHLPDGPGPTKGNYYVEQQLNALPGVHVLHLRPGMFYTNFYGAIPMIMHQHIIGNNFGADVKMVLSHPRDIADIAAEALDTLSFSGKSVRYVAGDEKNGAEIVDILGRAIDKPALSWIAFPDEALLQGMIQSGMSEEMARVYMIEIGVALREGKLFDDYRLHEKDAYGNISLEEFAVEFAAAYASHY</sequence>
<name>A0A1G7P7Z1_CHIFI</name>
<feature type="domain" description="NmrA-like" evidence="1">
    <location>
        <begin position="2"/>
        <end position="252"/>
    </location>
</feature>
<dbReference type="OrthoDB" id="2149806at2"/>
<accession>A0A1G7P7Z1</accession>
<evidence type="ECO:0000313" key="2">
    <source>
        <dbReference type="EMBL" id="SDF82373.1"/>
    </source>
</evidence>
<dbReference type="InterPro" id="IPR036291">
    <property type="entry name" value="NAD(P)-bd_dom_sf"/>
</dbReference>
<dbReference type="PANTHER" id="PTHR43162:SF1">
    <property type="entry name" value="PRESTALK A DIFFERENTIATION PROTEIN A"/>
    <property type="match status" value="1"/>
</dbReference>
<dbReference type="InterPro" id="IPR008030">
    <property type="entry name" value="NmrA-like"/>
</dbReference>
<reference evidence="3" key="1">
    <citation type="submission" date="2016-10" db="EMBL/GenBank/DDBJ databases">
        <authorList>
            <person name="Varghese N."/>
            <person name="Submissions S."/>
        </authorList>
    </citation>
    <scope>NUCLEOTIDE SEQUENCE [LARGE SCALE GENOMIC DNA]</scope>
    <source>
        <strain evidence="3">DSM 527</strain>
    </source>
</reference>
<dbReference type="SUPFAM" id="SSF51735">
    <property type="entry name" value="NAD(P)-binding Rossmann-fold domains"/>
    <property type="match status" value="1"/>
</dbReference>
<dbReference type="EMBL" id="FNBN01000002">
    <property type="protein sequence ID" value="SDF82373.1"/>
    <property type="molecule type" value="Genomic_DNA"/>
</dbReference>
<dbReference type="Pfam" id="PF05368">
    <property type="entry name" value="NmrA"/>
    <property type="match status" value="1"/>
</dbReference>
<evidence type="ECO:0000313" key="3">
    <source>
        <dbReference type="Proteomes" id="UP000199045"/>
    </source>
</evidence>
<dbReference type="RefSeq" id="WP_089832188.1">
    <property type="nucleotide sequence ID" value="NZ_FNBN01000002.1"/>
</dbReference>
<dbReference type="PANTHER" id="PTHR43162">
    <property type="match status" value="1"/>
</dbReference>
<dbReference type="Gene3D" id="3.40.50.720">
    <property type="entry name" value="NAD(P)-binding Rossmann-like Domain"/>
    <property type="match status" value="1"/>
</dbReference>
<organism evidence="2 3">
    <name type="scientific">Chitinophaga filiformis</name>
    <name type="common">Myxococcus filiformis</name>
    <name type="synonym">Flexibacter filiformis</name>
    <dbReference type="NCBI Taxonomy" id="104663"/>
    <lineage>
        <taxon>Bacteria</taxon>
        <taxon>Pseudomonadati</taxon>
        <taxon>Bacteroidota</taxon>
        <taxon>Chitinophagia</taxon>
        <taxon>Chitinophagales</taxon>
        <taxon>Chitinophagaceae</taxon>
        <taxon>Chitinophaga</taxon>
    </lineage>
</organism>
<evidence type="ECO:0000259" key="1">
    <source>
        <dbReference type="Pfam" id="PF05368"/>
    </source>
</evidence>